<evidence type="ECO:0000313" key="5">
    <source>
        <dbReference type="EMBL" id="PKC03721.1"/>
    </source>
</evidence>
<dbReference type="EMBL" id="KT212030">
    <property type="protein sequence ID" value="ANQ33034.1"/>
    <property type="molecule type" value="Genomic_DNA"/>
</dbReference>
<gene>
    <name evidence="3" type="primary">HMG25</name>
    <name evidence="4" type="ORF">CHRIB12_LOCUS17964</name>
    <name evidence="6" type="ORF">RhiirA1_422605</name>
    <name evidence="5" type="ORF">RhiirA5_362981</name>
</gene>
<reference evidence="5 8" key="3">
    <citation type="submission" date="2017-09" db="EMBL/GenBank/DDBJ databases">
        <title>Extensive intraspecific genome diversity in a model arbuscular mycorrhizal fungus.</title>
        <authorList>
            <person name="Chen E.C."/>
            <person name="Morin E."/>
            <person name="Beaudet D."/>
            <person name="Noel J."/>
            <person name="Ndikumana S."/>
            <person name="Charron P."/>
            <person name="St-Onge C."/>
            <person name="Giorgi J."/>
            <person name="Grigoriev I.V."/>
            <person name="Roux C."/>
            <person name="Martin F.M."/>
            <person name="Corradi N."/>
        </authorList>
    </citation>
    <scope>NUCLEOTIDE SEQUENCE [LARGE SCALE GENOMIC DNA]</scope>
    <source>
        <strain evidence="5 8">A5</strain>
    </source>
</reference>
<reference evidence="6 7" key="5">
    <citation type="submission" date="2017-10" db="EMBL/GenBank/DDBJ databases">
        <title>Genome analyses suggest a sexual origin of heterokaryosis in a supposedly ancient asexual fungus.</title>
        <authorList>
            <person name="Corradi N."/>
            <person name="Sedzielewska K."/>
            <person name="Noel J."/>
            <person name="Charron P."/>
            <person name="Farinelli L."/>
            <person name="Marton T."/>
            <person name="Kruger M."/>
            <person name="Pelin A."/>
            <person name="Brachmann A."/>
            <person name="Corradi N."/>
        </authorList>
    </citation>
    <scope>NUCLEOTIDE SEQUENCE [LARGE SCALE GENOMIC DNA]</scope>
    <source>
        <strain evidence="6 7">A1</strain>
    </source>
</reference>
<proteinExistence type="predicted"/>
<dbReference type="OrthoDB" id="2304335at2759"/>
<evidence type="ECO:0000313" key="2">
    <source>
        <dbReference type="EMBL" id="ANQ33033.1"/>
    </source>
</evidence>
<evidence type="ECO:0000313" key="3">
    <source>
        <dbReference type="EMBL" id="ANQ33034.1"/>
    </source>
</evidence>
<dbReference type="VEuPathDB" id="FungiDB:RhiirFUN_002842"/>
<sequence length="125" mass="15497">MSQEGNINSIELTNNQYEEIYRNIQVNFPNKLSFNDLYQSNHSRNGRYRNRTWRIPNAFIIFRRELLLTLFKYKIYKIRDLSKFASQKWLELPDDIRQRYKNFCDDAREYHDYRINPPTYQLIKF</sequence>
<dbReference type="Proteomes" id="UP000232722">
    <property type="component" value="Unassembled WGS sequence"/>
</dbReference>
<dbReference type="EMBL" id="KT212027">
    <property type="protein sequence ID" value="ANQ33031.1"/>
    <property type="molecule type" value="Genomic_DNA"/>
</dbReference>
<reference evidence="5 8" key="2">
    <citation type="submission" date="2016-04" db="EMBL/GenBank/DDBJ databases">
        <title>Genome analyses suggest a sexual origin of heterokaryosis in a supposedly ancient asexual fungus.</title>
        <authorList>
            <person name="Ropars J."/>
            <person name="Sedzielewska K."/>
            <person name="Noel J."/>
            <person name="Charron P."/>
            <person name="Farinelli L."/>
            <person name="Marton T."/>
            <person name="Kruger M."/>
            <person name="Pelin A."/>
            <person name="Brachmann A."/>
            <person name="Corradi N."/>
        </authorList>
    </citation>
    <scope>NUCLEOTIDE SEQUENCE [LARGE SCALE GENOMIC DNA]</scope>
    <source>
        <strain evidence="5 8">A5</strain>
    </source>
</reference>
<reference evidence="6 7" key="4">
    <citation type="submission" date="2017-10" db="EMBL/GenBank/DDBJ databases">
        <title>Extensive intraspecific genome diversity in a model arbuscular mycorrhizal fungus.</title>
        <authorList>
            <person name="Chen E.C.H."/>
            <person name="Morin E."/>
            <person name="Baudet D."/>
            <person name="Noel J."/>
            <person name="Ndikumana S."/>
            <person name="Charron P."/>
            <person name="St-Onge C."/>
            <person name="Giorgi J."/>
            <person name="Grigoriev I.V."/>
            <person name="Roux C."/>
            <person name="Martin F.M."/>
            <person name="Corradi N."/>
        </authorList>
    </citation>
    <scope>NUCLEOTIDE SEQUENCE [LARGE SCALE GENOMIC DNA]</scope>
    <source>
        <strain evidence="6 7">A1</strain>
    </source>
</reference>
<dbReference type="InterPro" id="IPR036910">
    <property type="entry name" value="HMG_box_dom_sf"/>
</dbReference>
<evidence type="ECO:0000313" key="4">
    <source>
        <dbReference type="EMBL" id="CAB5382422.1"/>
    </source>
</evidence>
<dbReference type="EMBL" id="LLXH01000725">
    <property type="protein sequence ID" value="PKC63555.1"/>
    <property type="molecule type" value="Genomic_DNA"/>
</dbReference>
<reference evidence="3" key="1">
    <citation type="submission" date="2015-06" db="EMBL/GenBank/DDBJ databases">
        <title>Evolution and Diversity of Sexually-Related Genes in an Arbuscular Mycorrhizal Fungi.</title>
        <authorList>
            <person name="Charron P."/>
            <person name="Marton T."/>
            <person name="Corradi N."/>
        </authorList>
    </citation>
    <scope>NUCLEOTIDE SEQUENCE</scope>
    <source>
        <strain evidence="1">A1</strain>
        <strain evidence="2">A5</strain>
        <strain evidence="3">B3</strain>
    </source>
</reference>
<dbReference type="EMBL" id="LLXJ01001135">
    <property type="protein sequence ID" value="PKC03721.1"/>
    <property type="molecule type" value="Genomic_DNA"/>
</dbReference>
<evidence type="ECO:0000313" key="6">
    <source>
        <dbReference type="EMBL" id="PKC63555.1"/>
    </source>
</evidence>
<protein>
    <submittedName>
        <fullName evidence="3">MATA-HMG</fullName>
    </submittedName>
</protein>
<evidence type="ECO:0000313" key="1">
    <source>
        <dbReference type="EMBL" id="ANQ33031.1"/>
    </source>
</evidence>
<reference evidence="4" key="6">
    <citation type="submission" date="2020-05" db="EMBL/GenBank/DDBJ databases">
        <authorList>
            <person name="Rincon C."/>
            <person name="Sanders R I."/>
            <person name="Robbins C."/>
            <person name="Chaturvedi A."/>
        </authorList>
    </citation>
    <scope>NUCLEOTIDE SEQUENCE</scope>
    <source>
        <strain evidence="4">CHB12</strain>
    </source>
</reference>
<organism evidence="3">
    <name type="scientific">Rhizophagus irregularis</name>
    <dbReference type="NCBI Taxonomy" id="588596"/>
    <lineage>
        <taxon>Eukaryota</taxon>
        <taxon>Fungi</taxon>
        <taxon>Fungi incertae sedis</taxon>
        <taxon>Mucoromycota</taxon>
        <taxon>Glomeromycotina</taxon>
        <taxon>Glomeromycetes</taxon>
        <taxon>Glomerales</taxon>
        <taxon>Glomeraceae</taxon>
        <taxon>Rhizophagus</taxon>
    </lineage>
</organism>
<dbReference type="AlphaFoldDB" id="A0A1B1EW32"/>
<evidence type="ECO:0000313" key="8">
    <source>
        <dbReference type="Proteomes" id="UP000232722"/>
    </source>
</evidence>
<dbReference type="VEuPathDB" id="FungiDB:RhiirA1_422605"/>
<dbReference type="EMBL" id="CAGKOT010000046">
    <property type="protein sequence ID" value="CAB5382422.1"/>
    <property type="molecule type" value="Genomic_DNA"/>
</dbReference>
<accession>A0A1B1EW32</accession>
<dbReference type="Proteomes" id="UP000684084">
    <property type="component" value="Unassembled WGS sequence"/>
</dbReference>
<dbReference type="SUPFAM" id="SSF47095">
    <property type="entry name" value="HMG-box"/>
    <property type="match status" value="1"/>
</dbReference>
<evidence type="ECO:0000313" key="7">
    <source>
        <dbReference type="Proteomes" id="UP000232688"/>
    </source>
</evidence>
<dbReference type="EMBL" id="KT212029">
    <property type="protein sequence ID" value="ANQ33033.1"/>
    <property type="molecule type" value="Genomic_DNA"/>
</dbReference>
<dbReference type="Gene3D" id="1.10.30.10">
    <property type="entry name" value="High mobility group box domain"/>
    <property type="match status" value="1"/>
</dbReference>
<name>A0A1B1EW32_9GLOM</name>
<dbReference type="Proteomes" id="UP000232688">
    <property type="component" value="Unassembled WGS sequence"/>
</dbReference>